<feature type="region of interest" description="Disordered" evidence="1">
    <location>
        <begin position="1"/>
        <end position="142"/>
    </location>
</feature>
<keyword evidence="2" id="KW-1185">Reference proteome</keyword>
<reference evidence="2" key="1">
    <citation type="journal article" date="2020" name="Plant Biotechnol. J.">
        <title>The pomegranate (Punica granatum L.) draft genome dissects genetic divergence between soft- and hard-seeded cultivars.</title>
        <authorList>
            <person name="Luo X."/>
            <person name="Li H."/>
            <person name="Wu Z."/>
            <person name="Yao W."/>
            <person name="Zhao P."/>
            <person name="Cao D."/>
            <person name="Yu H."/>
            <person name="Li K."/>
            <person name="Poudel K."/>
            <person name="Zhao D."/>
            <person name="Zhang F."/>
            <person name="Xia X."/>
            <person name="Chen L."/>
            <person name="Wang Q."/>
            <person name="Jing D."/>
            <person name="Cao S."/>
        </authorList>
    </citation>
    <scope>NUCLEOTIDE SEQUENCE [LARGE SCALE GENOMIC DNA]</scope>
    <source>
        <strain evidence="2">cv. Tunisia</strain>
    </source>
</reference>
<feature type="compositionally biased region" description="Low complexity" evidence="1">
    <location>
        <begin position="261"/>
        <end position="274"/>
    </location>
</feature>
<name>A0A6P8EDV4_PUNGR</name>
<dbReference type="OrthoDB" id="1707722at2759"/>
<dbReference type="PANTHER" id="PTHR33673">
    <property type="entry name" value="SUPPRESSOR SRP40-LIKE PROTEIN"/>
    <property type="match status" value="1"/>
</dbReference>
<reference evidence="3" key="2">
    <citation type="submission" date="2025-08" db="UniProtKB">
        <authorList>
            <consortium name="RefSeq"/>
        </authorList>
    </citation>
    <scope>IDENTIFICATION</scope>
    <source>
        <tissue evidence="3">Leaf</tissue>
    </source>
</reference>
<sequence>MIPSGTGIRPDGSLTASTDPHMEAGTGGSTSDALKEAPPLASDKDENDHFVRLSSSSESSCSSFDPYRLDEHEIMNSSSAVNGHPKPEKASHSSFRYDHEDGTPNSSLLVPEHSGNQLAEPSVGRTSDGSLHSSSSSGSIMQCPQVQVMQRTSDLDSGSPSPYRIPSSVFARTTTTAQEWSVTSNESLFSIHTGNMSFTKDMYWMYKSGELGRPGDPIMSPSMKDYSSNQPPPPLVDYTSNQPSPPLVDYSSNQPLPPLVDNPSSSLPSSKLPSNSIDIFKTNANLYEGLRATPEAVETMKSVLRENAEADREKERLSHAEGASCHSATASPSHHSSASGASTKSFAFPILGGDGAKSGSSKVAPGSIRQHSQSVRPNLEPQSPQPQTRQERQTAKATAPVDTGQTRWFSCFSCCSFCS</sequence>
<evidence type="ECO:0000313" key="2">
    <source>
        <dbReference type="Proteomes" id="UP000515151"/>
    </source>
</evidence>
<evidence type="ECO:0000313" key="3">
    <source>
        <dbReference type="RefSeq" id="XP_031404694.1"/>
    </source>
</evidence>
<feature type="compositionally biased region" description="Basic and acidic residues" evidence="1">
    <location>
        <begin position="42"/>
        <end position="51"/>
    </location>
</feature>
<feature type="compositionally biased region" description="Polar residues" evidence="1">
    <location>
        <begin position="103"/>
        <end position="119"/>
    </location>
</feature>
<feature type="compositionally biased region" description="Polar residues" evidence="1">
    <location>
        <begin position="369"/>
        <end position="388"/>
    </location>
</feature>
<feature type="compositionally biased region" description="Basic and acidic residues" evidence="1">
    <location>
        <begin position="307"/>
        <end position="319"/>
    </location>
</feature>
<gene>
    <name evidence="3" type="primary">LOC116213777</name>
</gene>
<feature type="compositionally biased region" description="Low complexity" evidence="1">
    <location>
        <begin position="54"/>
        <end position="63"/>
    </location>
</feature>
<protein>
    <submittedName>
        <fullName evidence="3">Uncharacterized protein LOC116213777</fullName>
    </submittedName>
</protein>
<dbReference type="Proteomes" id="UP000515151">
    <property type="component" value="Chromosome 7"/>
</dbReference>
<dbReference type="RefSeq" id="XP_031404694.1">
    <property type="nucleotide sequence ID" value="XM_031548834.1"/>
</dbReference>
<dbReference type="AlphaFoldDB" id="A0A6P8EDV4"/>
<evidence type="ECO:0000256" key="1">
    <source>
        <dbReference type="SAM" id="MobiDB-lite"/>
    </source>
</evidence>
<feature type="region of interest" description="Disordered" evidence="1">
    <location>
        <begin position="215"/>
        <end position="274"/>
    </location>
</feature>
<feature type="compositionally biased region" description="Low complexity" evidence="1">
    <location>
        <begin position="323"/>
        <end position="341"/>
    </location>
</feature>
<feature type="region of interest" description="Disordered" evidence="1">
    <location>
        <begin position="307"/>
        <end position="341"/>
    </location>
</feature>
<dbReference type="PANTHER" id="PTHR33673:SF38">
    <property type="entry name" value="CHROMODOMAIN-HELICASE-DNA-BINDING PROTEIN 7-LIKE"/>
    <property type="match status" value="1"/>
</dbReference>
<organism evidence="2 3">
    <name type="scientific">Punica granatum</name>
    <name type="common">Pomegranate</name>
    <dbReference type="NCBI Taxonomy" id="22663"/>
    <lineage>
        <taxon>Eukaryota</taxon>
        <taxon>Viridiplantae</taxon>
        <taxon>Streptophyta</taxon>
        <taxon>Embryophyta</taxon>
        <taxon>Tracheophyta</taxon>
        <taxon>Spermatophyta</taxon>
        <taxon>Magnoliopsida</taxon>
        <taxon>eudicotyledons</taxon>
        <taxon>Gunneridae</taxon>
        <taxon>Pentapetalae</taxon>
        <taxon>rosids</taxon>
        <taxon>malvids</taxon>
        <taxon>Myrtales</taxon>
        <taxon>Lythraceae</taxon>
        <taxon>Punica</taxon>
    </lineage>
</organism>
<feature type="compositionally biased region" description="Basic and acidic residues" evidence="1">
    <location>
        <begin position="85"/>
        <end position="102"/>
    </location>
</feature>
<feature type="region of interest" description="Disordered" evidence="1">
    <location>
        <begin position="356"/>
        <end position="401"/>
    </location>
</feature>
<dbReference type="GeneID" id="116213777"/>
<feature type="compositionally biased region" description="Low complexity" evidence="1">
    <location>
        <begin position="127"/>
        <end position="139"/>
    </location>
</feature>
<accession>A0A6P8EDV4</accession>
<proteinExistence type="predicted"/>